<keyword evidence="3" id="KW-1185">Reference proteome</keyword>
<reference evidence="2 3" key="1">
    <citation type="submission" date="2023-08" db="EMBL/GenBank/DDBJ databases">
        <title>Black Yeasts Isolated from many extreme environments.</title>
        <authorList>
            <person name="Coleine C."/>
            <person name="Stajich J.E."/>
            <person name="Selbmann L."/>
        </authorList>
    </citation>
    <scope>NUCLEOTIDE SEQUENCE [LARGE SCALE GENOMIC DNA]</scope>
    <source>
        <strain evidence="2 3">CCFEE 536</strain>
    </source>
</reference>
<feature type="region of interest" description="Disordered" evidence="1">
    <location>
        <begin position="17"/>
        <end position="55"/>
    </location>
</feature>
<feature type="compositionally biased region" description="Polar residues" evidence="1">
    <location>
        <begin position="26"/>
        <end position="43"/>
    </location>
</feature>
<name>A0ABR0JXE3_9PEZI</name>
<proteinExistence type="predicted"/>
<evidence type="ECO:0000313" key="3">
    <source>
        <dbReference type="Proteomes" id="UP001357485"/>
    </source>
</evidence>
<gene>
    <name evidence="2" type="primary">RTC1_3</name>
    <name evidence="2" type="ORF">LTR16_008762</name>
</gene>
<feature type="non-terminal residue" evidence="2">
    <location>
        <position position="184"/>
    </location>
</feature>
<dbReference type="Proteomes" id="UP001357485">
    <property type="component" value="Unassembled WGS sequence"/>
</dbReference>
<dbReference type="EMBL" id="JAVRRA010026764">
    <property type="protein sequence ID" value="KAK5077537.1"/>
    <property type="molecule type" value="Genomic_DNA"/>
</dbReference>
<feature type="non-terminal residue" evidence="2">
    <location>
        <position position="1"/>
    </location>
</feature>
<evidence type="ECO:0000313" key="2">
    <source>
        <dbReference type="EMBL" id="KAK5077537.1"/>
    </source>
</evidence>
<evidence type="ECO:0000256" key="1">
    <source>
        <dbReference type="SAM" id="MobiDB-lite"/>
    </source>
</evidence>
<feature type="compositionally biased region" description="Polar residues" evidence="1">
    <location>
        <begin position="118"/>
        <end position="142"/>
    </location>
</feature>
<accession>A0ABR0JXE3</accession>
<organism evidence="2 3">
    <name type="scientific">Cryomyces antarcticus</name>
    <dbReference type="NCBI Taxonomy" id="329879"/>
    <lineage>
        <taxon>Eukaryota</taxon>
        <taxon>Fungi</taxon>
        <taxon>Dikarya</taxon>
        <taxon>Ascomycota</taxon>
        <taxon>Pezizomycotina</taxon>
        <taxon>Dothideomycetes</taxon>
        <taxon>Dothideomycetes incertae sedis</taxon>
        <taxon>Cryomyces</taxon>
    </lineage>
</organism>
<sequence>RARPVMEAFVPLAPIHELLGHHPPSGDQTKGQKPDTTPLQTRNQEAEDANDYRDKIMQDLEVLRKNNQQMRSFSSESDAYARGKESTSLTSSDARDNLDLEASGTIAPDQPPRELAISRQSSVARDSPLQNTAQAGCAAPQNTPVPDPNNEPLLPSDFLPGDDGVDTEDATPFTLIALLLQLLR</sequence>
<comment type="caution">
    <text evidence="2">The sequence shown here is derived from an EMBL/GenBank/DDBJ whole genome shotgun (WGS) entry which is preliminary data.</text>
</comment>
<feature type="region of interest" description="Disordered" evidence="1">
    <location>
        <begin position="67"/>
        <end position="169"/>
    </location>
</feature>
<feature type="compositionally biased region" description="Polar residues" evidence="1">
    <location>
        <begin position="67"/>
        <end position="77"/>
    </location>
</feature>
<protein>
    <submittedName>
        <fullName evidence="2">SEA (Seh1-associated) complex subunit</fullName>
    </submittedName>
</protein>